<dbReference type="Proteomes" id="UP000529637">
    <property type="component" value="Unassembled WGS sequence"/>
</dbReference>
<evidence type="ECO:0000313" key="2">
    <source>
        <dbReference type="Proteomes" id="UP000529637"/>
    </source>
</evidence>
<gene>
    <name evidence="1" type="ORF">HQN59_16615</name>
</gene>
<protein>
    <submittedName>
        <fullName evidence="1">DUF2946 domain-containing protein</fullName>
    </submittedName>
</protein>
<comment type="caution">
    <text evidence="1">The sequence shown here is derived from an EMBL/GenBank/DDBJ whole genome shotgun (WGS) entry which is preliminary data.</text>
</comment>
<sequence length="127" mass="13544">MRAFRVHARFTSWIAVLAMLLGSLAPSVTYALGSSMGASWIEICTTQGSKWIRAGDDGSERAPGSAHPFEHCPYCSLNTPALGMPPAAIAAHLPLRLAHEVPQAFLAAPRTLHAWASAQPRAPPLFS</sequence>
<dbReference type="Pfam" id="PF11162">
    <property type="entry name" value="DUF2946"/>
    <property type="match status" value="1"/>
</dbReference>
<dbReference type="AlphaFoldDB" id="A0A7Y6NQC7"/>
<evidence type="ECO:0000313" key="1">
    <source>
        <dbReference type="EMBL" id="NUZ07388.1"/>
    </source>
</evidence>
<organism evidence="1 2">
    <name type="scientific">Piscinibacter koreensis</name>
    <dbReference type="NCBI Taxonomy" id="2742824"/>
    <lineage>
        <taxon>Bacteria</taxon>
        <taxon>Pseudomonadati</taxon>
        <taxon>Pseudomonadota</taxon>
        <taxon>Betaproteobacteria</taxon>
        <taxon>Burkholderiales</taxon>
        <taxon>Sphaerotilaceae</taxon>
        <taxon>Piscinibacter</taxon>
    </lineage>
</organism>
<dbReference type="InterPro" id="IPR021333">
    <property type="entry name" value="DUF2946"/>
</dbReference>
<dbReference type="EMBL" id="JABWMJ010000008">
    <property type="protein sequence ID" value="NUZ07388.1"/>
    <property type="molecule type" value="Genomic_DNA"/>
</dbReference>
<proteinExistence type="predicted"/>
<reference evidence="1 2" key="1">
    <citation type="submission" date="2020-06" db="EMBL/GenBank/DDBJ databases">
        <title>Schlegella sp. ID0723 isolated from air conditioner.</title>
        <authorList>
            <person name="Kim D.Y."/>
            <person name="Kim D.-U."/>
        </authorList>
    </citation>
    <scope>NUCLEOTIDE SEQUENCE [LARGE SCALE GENOMIC DNA]</scope>
    <source>
        <strain evidence="1 2">ID0723</strain>
    </source>
</reference>
<accession>A0A7Y6NQC7</accession>
<keyword evidence="2" id="KW-1185">Reference proteome</keyword>
<dbReference type="RefSeq" id="WP_176070248.1">
    <property type="nucleotide sequence ID" value="NZ_JABWMJ010000008.1"/>
</dbReference>
<name>A0A7Y6NQC7_9BURK</name>